<dbReference type="Proteomes" id="UP000076503">
    <property type="component" value="Unassembled WGS sequence"/>
</dbReference>
<evidence type="ECO:0000256" key="2">
    <source>
        <dbReference type="ARBA" id="ARBA00010742"/>
    </source>
</evidence>
<dbReference type="AlphaFoldDB" id="A0A167GIL6"/>
<reference evidence="4 5" key="1">
    <citation type="submission" date="2013-07" db="EMBL/GenBank/DDBJ databases">
        <title>Comparative Genomic and Metabolomic Analysis of Twelve Strains of Pseudoalteromonas luteoviolacea.</title>
        <authorList>
            <person name="Vynne N.G."/>
            <person name="Mansson M."/>
            <person name="Gram L."/>
        </authorList>
    </citation>
    <scope>NUCLEOTIDE SEQUENCE [LARGE SCALE GENOMIC DNA]</scope>
    <source>
        <strain evidence="4 5">H33</strain>
    </source>
</reference>
<evidence type="ECO:0000256" key="3">
    <source>
        <dbReference type="ARBA" id="ARBA00022729"/>
    </source>
</evidence>
<dbReference type="PANTHER" id="PTHR30024:SF47">
    <property type="entry name" value="TAURINE-BINDING PERIPLASMIC PROTEIN"/>
    <property type="match status" value="1"/>
</dbReference>
<comment type="similarity">
    <text evidence="2">Belongs to the bacterial solute-binding protein SsuA/TauA family.</text>
</comment>
<evidence type="ECO:0000313" key="5">
    <source>
        <dbReference type="Proteomes" id="UP000076503"/>
    </source>
</evidence>
<dbReference type="PANTHER" id="PTHR30024">
    <property type="entry name" value="ALIPHATIC SULFONATES-BINDING PROTEIN-RELATED"/>
    <property type="match status" value="1"/>
</dbReference>
<dbReference type="SUPFAM" id="SSF53850">
    <property type="entry name" value="Periplasmic binding protein-like II"/>
    <property type="match status" value="1"/>
</dbReference>
<proteinExistence type="inferred from homology"/>
<dbReference type="GO" id="GO:0042597">
    <property type="term" value="C:periplasmic space"/>
    <property type="evidence" value="ECO:0007669"/>
    <property type="project" value="UniProtKB-SubCell"/>
</dbReference>
<evidence type="ECO:0000313" key="4">
    <source>
        <dbReference type="EMBL" id="KZN55492.1"/>
    </source>
</evidence>
<comment type="caution">
    <text evidence="4">The sequence shown here is derived from an EMBL/GenBank/DDBJ whole genome shotgun (WGS) entry which is preliminary data.</text>
</comment>
<comment type="subcellular location">
    <subcellularLocation>
        <location evidence="1">Periplasm</location>
    </subcellularLocation>
</comment>
<protein>
    <submittedName>
        <fullName evidence="4">Uncharacterized protein</fullName>
    </submittedName>
</protein>
<gene>
    <name evidence="4" type="ORF">N476_07120</name>
</gene>
<dbReference type="PATRIC" id="fig|1365251.3.peg.293"/>
<organism evidence="4 5">
    <name type="scientific">Pseudoalteromonas luteoviolacea H33</name>
    <dbReference type="NCBI Taxonomy" id="1365251"/>
    <lineage>
        <taxon>Bacteria</taxon>
        <taxon>Pseudomonadati</taxon>
        <taxon>Pseudomonadota</taxon>
        <taxon>Gammaproteobacteria</taxon>
        <taxon>Alteromonadales</taxon>
        <taxon>Pseudoalteromonadaceae</taxon>
        <taxon>Pseudoalteromonas</taxon>
    </lineage>
</organism>
<evidence type="ECO:0000256" key="1">
    <source>
        <dbReference type="ARBA" id="ARBA00004418"/>
    </source>
</evidence>
<name>A0A167GIL6_9GAMM</name>
<dbReference type="Gene3D" id="3.40.190.10">
    <property type="entry name" value="Periplasmic binding protein-like II"/>
    <property type="match status" value="2"/>
</dbReference>
<sequence length="350" mass="39471">MVITFQKHGEKTITFKLGYTIFNYPVIEMSVNLMKLKYILCFLFFCFASLSQFGCSKFDNKTIRVGSNVWPGYETLYLARHLEELPDNIKLIELLSATDVMEAFRLKRLEVAALTMDEAMTLVSEGIDLKVFLVMDVSNGGDQLIVRPDINELSELKGKTIGYEQTALGALMLHEVLYAGGLDIKDVTLIHLQINQQLDAFSKGYIDALITFEPVATQSKQLGGKVIFDSSHIPNTIVDVLVARKETLEKHKNLIQTLVNGQSKALDTIEISKVESLKVMAQRMEISQEQLDEAMQGIHYPDLQENQTLLRKNGKLFATVERLNTILYEANLIAQPVEAHKLFDDSFVSQ</sequence>
<dbReference type="OrthoDB" id="5292144at2"/>
<accession>A0A167GIL6</accession>
<dbReference type="Pfam" id="PF13379">
    <property type="entry name" value="NMT1_2"/>
    <property type="match status" value="1"/>
</dbReference>
<keyword evidence="3" id="KW-0732">Signal</keyword>
<dbReference type="EMBL" id="AUXZ01000013">
    <property type="protein sequence ID" value="KZN55492.1"/>
    <property type="molecule type" value="Genomic_DNA"/>
</dbReference>